<feature type="compositionally biased region" description="Basic and acidic residues" evidence="1">
    <location>
        <begin position="1"/>
        <end position="13"/>
    </location>
</feature>
<dbReference type="AlphaFoldDB" id="A0A498JCR7"/>
<comment type="caution">
    <text evidence="2">The sequence shown here is derived from an EMBL/GenBank/DDBJ whole genome shotgun (WGS) entry which is preliminary data.</text>
</comment>
<sequence length="94" mass="10963">MEESCVREEERGKSRALQKGWEEKREERRTGRMSQVRRETARQEGRATGRLEAISAKIDGEGMVVCSLWGWPVRKELLKEVFLIVKCLIFPEVL</sequence>
<evidence type="ECO:0000313" key="2">
    <source>
        <dbReference type="EMBL" id="RXH93300.1"/>
    </source>
</evidence>
<evidence type="ECO:0000313" key="3">
    <source>
        <dbReference type="Proteomes" id="UP000290289"/>
    </source>
</evidence>
<feature type="region of interest" description="Disordered" evidence="1">
    <location>
        <begin position="1"/>
        <end position="47"/>
    </location>
</feature>
<feature type="compositionally biased region" description="Basic and acidic residues" evidence="1">
    <location>
        <begin position="20"/>
        <end position="47"/>
    </location>
</feature>
<protein>
    <submittedName>
        <fullName evidence="2">Uncharacterized protein</fullName>
    </submittedName>
</protein>
<dbReference type="EMBL" id="RDQH01000333">
    <property type="protein sequence ID" value="RXH93300.1"/>
    <property type="molecule type" value="Genomic_DNA"/>
</dbReference>
<evidence type="ECO:0000256" key="1">
    <source>
        <dbReference type="SAM" id="MobiDB-lite"/>
    </source>
</evidence>
<reference evidence="2 3" key="1">
    <citation type="submission" date="2018-10" db="EMBL/GenBank/DDBJ databases">
        <title>A high-quality apple genome assembly.</title>
        <authorList>
            <person name="Hu J."/>
        </authorList>
    </citation>
    <scope>NUCLEOTIDE SEQUENCE [LARGE SCALE GENOMIC DNA]</scope>
    <source>
        <strain evidence="3">cv. HFTH1</strain>
        <tissue evidence="2">Young leaf</tissue>
    </source>
</reference>
<gene>
    <name evidence="2" type="ORF">DVH24_013876</name>
</gene>
<dbReference type="Proteomes" id="UP000290289">
    <property type="component" value="Chromosome 7"/>
</dbReference>
<organism evidence="2 3">
    <name type="scientific">Malus domestica</name>
    <name type="common">Apple</name>
    <name type="synonym">Pyrus malus</name>
    <dbReference type="NCBI Taxonomy" id="3750"/>
    <lineage>
        <taxon>Eukaryota</taxon>
        <taxon>Viridiplantae</taxon>
        <taxon>Streptophyta</taxon>
        <taxon>Embryophyta</taxon>
        <taxon>Tracheophyta</taxon>
        <taxon>Spermatophyta</taxon>
        <taxon>Magnoliopsida</taxon>
        <taxon>eudicotyledons</taxon>
        <taxon>Gunneridae</taxon>
        <taxon>Pentapetalae</taxon>
        <taxon>rosids</taxon>
        <taxon>fabids</taxon>
        <taxon>Rosales</taxon>
        <taxon>Rosaceae</taxon>
        <taxon>Amygdaloideae</taxon>
        <taxon>Maleae</taxon>
        <taxon>Malus</taxon>
    </lineage>
</organism>
<keyword evidence="3" id="KW-1185">Reference proteome</keyword>
<name>A0A498JCR7_MALDO</name>
<proteinExistence type="predicted"/>
<accession>A0A498JCR7</accession>